<evidence type="ECO:0000313" key="2">
    <source>
        <dbReference type="EMBL" id="CAH2282980.1"/>
    </source>
</evidence>
<protein>
    <submittedName>
        <fullName evidence="2">Uncharacterized protein</fullName>
    </submittedName>
</protein>
<feature type="compositionally biased region" description="Basic and acidic residues" evidence="1">
    <location>
        <begin position="51"/>
        <end position="63"/>
    </location>
</feature>
<dbReference type="AlphaFoldDB" id="A0AAD1RZ28"/>
<evidence type="ECO:0000313" key="3">
    <source>
        <dbReference type="Proteomes" id="UP001295444"/>
    </source>
</evidence>
<dbReference type="EMBL" id="OW240915">
    <property type="protein sequence ID" value="CAH2282980.1"/>
    <property type="molecule type" value="Genomic_DNA"/>
</dbReference>
<keyword evidence="3" id="KW-1185">Reference proteome</keyword>
<name>A0AAD1RZ28_PELCU</name>
<proteinExistence type="predicted"/>
<feature type="region of interest" description="Disordered" evidence="1">
    <location>
        <begin position="46"/>
        <end position="94"/>
    </location>
</feature>
<reference evidence="2" key="1">
    <citation type="submission" date="2022-03" db="EMBL/GenBank/DDBJ databases">
        <authorList>
            <person name="Alioto T."/>
            <person name="Alioto T."/>
            <person name="Gomez Garrido J."/>
        </authorList>
    </citation>
    <scope>NUCLEOTIDE SEQUENCE</scope>
</reference>
<sequence length="187" mass="20309">MSDLPDLAVSAELKAWLYNALADSIPKALAAFSEQTVPAPMVTITQLSDSEESHGSDRDEVPLKRPWKGDSATAGKGKAPAKHRRVSLSKPREVVSQHDFDPLEGSTSNYNLQVVDEFYAQATGLDPQTPGTRAIPDSTTGSFSPLAELSENMDLLPYAVALLQVMDLTYSHIPIAGRLTLFPQKWS</sequence>
<accession>A0AAD1RZ28</accession>
<gene>
    <name evidence="2" type="ORF">PECUL_23A030120</name>
</gene>
<dbReference type="Proteomes" id="UP001295444">
    <property type="component" value="Chromosome 04"/>
</dbReference>
<organism evidence="2 3">
    <name type="scientific">Pelobates cultripes</name>
    <name type="common">Western spadefoot toad</name>
    <dbReference type="NCBI Taxonomy" id="61616"/>
    <lineage>
        <taxon>Eukaryota</taxon>
        <taxon>Metazoa</taxon>
        <taxon>Chordata</taxon>
        <taxon>Craniata</taxon>
        <taxon>Vertebrata</taxon>
        <taxon>Euteleostomi</taxon>
        <taxon>Amphibia</taxon>
        <taxon>Batrachia</taxon>
        <taxon>Anura</taxon>
        <taxon>Pelobatoidea</taxon>
        <taxon>Pelobatidae</taxon>
        <taxon>Pelobates</taxon>
    </lineage>
</organism>
<evidence type="ECO:0000256" key="1">
    <source>
        <dbReference type="SAM" id="MobiDB-lite"/>
    </source>
</evidence>